<feature type="transmembrane region" description="Helical" evidence="3">
    <location>
        <begin position="58"/>
        <end position="76"/>
    </location>
</feature>
<name>A0A345T713_9ACTN</name>
<protein>
    <submittedName>
        <fullName evidence="5">Serine/threonine-protein phosphatase</fullName>
    </submittedName>
</protein>
<evidence type="ECO:0000256" key="2">
    <source>
        <dbReference type="SAM" id="MobiDB-lite"/>
    </source>
</evidence>
<dbReference type="RefSeq" id="WP_111495030.1">
    <property type="nucleotide sequence ID" value="NZ_CP031264.1"/>
</dbReference>
<evidence type="ECO:0000313" key="6">
    <source>
        <dbReference type="Proteomes" id="UP000249340"/>
    </source>
</evidence>
<dbReference type="GO" id="GO:0016791">
    <property type="term" value="F:phosphatase activity"/>
    <property type="evidence" value="ECO:0007669"/>
    <property type="project" value="TreeGrafter"/>
</dbReference>
<feature type="compositionally biased region" description="Basic and acidic residues" evidence="2">
    <location>
        <begin position="356"/>
        <end position="372"/>
    </location>
</feature>
<evidence type="ECO:0000313" key="5">
    <source>
        <dbReference type="EMBL" id="AXI81768.1"/>
    </source>
</evidence>
<keyword evidence="6" id="KW-1185">Reference proteome</keyword>
<dbReference type="EMBL" id="CP031264">
    <property type="protein sequence ID" value="AXI81768.1"/>
    <property type="molecule type" value="Genomic_DNA"/>
</dbReference>
<organism evidence="5 6">
    <name type="scientific">Peterkaempfera bronchialis</name>
    <dbReference type="NCBI Taxonomy" id="2126346"/>
    <lineage>
        <taxon>Bacteria</taxon>
        <taxon>Bacillati</taxon>
        <taxon>Actinomycetota</taxon>
        <taxon>Actinomycetes</taxon>
        <taxon>Kitasatosporales</taxon>
        <taxon>Streptomycetaceae</taxon>
        <taxon>Peterkaempfera</taxon>
    </lineage>
</organism>
<gene>
    <name evidence="5" type="ORF">C7M71_029560</name>
</gene>
<feature type="domain" description="PPM-type phosphatase" evidence="4">
    <location>
        <begin position="134"/>
        <end position="350"/>
    </location>
</feature>
<dbReference type="SMART" id="SM00331">
    <property type="entry name" value="PP2C_SIG"/>
    <property type="match status" value="1"/>
</dbReference>
<feature type="transmembrane region" description="Helical" evidence="3">
    <location>
        <begin position="82"/>
        <end position="101"/>
    </location>
</feature>
<dbReference type="KEGG" id="stri:C7M71_029560"/>
<keyword evidence="3" id="KW-0812">Transmembrane</keyword>
<evidence type="ECO:0000256" key="1">
    <source>
        <dbReference type="ARBA" id="ARBA00022801"/>
    </source>
</evidence>
<dbReference type="Proteomes" id="UP000249340">
    <property type="component" value="Chromosome"/>
</dbReference>
<accession>A0A345T713</accession>
<dbReference type="InterPro" id="IPR001932">
    <property type="entry name" value="PPM-type_phosphatase-like_dom"/>
</dbReference>
<keyword evidence="3" id="KW-1133">Transmembrane helix</keyword>
<feature type="region of interest" description="Disordered" evidence="2">
    <location>
        <begin position="352"/>
        <end position="373"/>
    </location>
</feature>
<reference evidence="6" key="1">
    <citation type="submission" date="2018-07" db="EMBL/GenBank/DDBJ databases">
        <title>Streptacidiphilus bronchialis DSM 106435 chromosome.</title>
        <authorList>
            <person name="Batra D."/>
            <person name="Gulvik C.A."/>
        </authorList>
    </citation>
    <scope>NUCLEOTIDE SEQUENCE [LARGE SCALE GENOMIC DNA]</scope>
    <source>
        <strain evidence="6">DSM 106435</strain>
    </source>
</reference>
<dbReference type="InterPro" id="IPR036457">
    <property type="entry name" value="PPM-type-like_dom_sf"/>
</dbReference>
<dbReference type="PANTHER" id="PTHR43156:SF2">
    <property type="entry name" value="STAGE II SPORULATION PROTEIN E"/>
    <property type="match status" value="1"/>
</dbReference>
<keyword evidence="3" id="KW-0472">Membrane</keyword>
<sequence length="392" mass="41507">MRARWRPAHALATLPLALIAAISIADALTGPDIQLGPLLVVAPAVTASFAGPRLTACISALAVAARIIVAILHGVLGTESRQAEIAALAAASTVVVIFTVLRDRHARVLKQVRSVSEAAQQVLLRPLPPRIGPLQIASVYLAAEAEAHIGGDLYAATRTDTSSRLLIGDVRGKGLAAVGDAALLLGAFHGAAHQQAALPALMTYLDASVRWGLDEDEECFITAALLDIPDHGRHIHLISCGHPPPLLLHDGTVIPLAHREPAPPLGLGEFADPDYPLDAFAFEDGDLLLLYTDGIIEARDDSGAFYPLAERLADWHGCAPDQLLERLREDVLAHVRGQLTDDAAAIAVTRVPRGQLPDRHRSPASRPQERMPDYAARITLRAAGSGDPAAGR</sequence>
<dbReference type="Gene3D" id="3.60.40.10">
    <property type="entry name" value="PPM-type phosphatase domain"/>
    <property type="match status" value="1"/>
</dbReference>
<dbReference type="InterPro" id="IPR052016">
    <property type="entry name" value="Bact_Sigma-Reg"/>
</dbReference>
<dbReference type="FunFam" id="3.60.40.10:FF:000058">
    <property type="entry name" value="Stage II sporulation protein E"/>
    <property type="match status" value="1"/>
</dbReference>
<dbReference type="SUPFAM" id="SSF81606">
    <property type="entry name" value="PP2C-like"/>
    <property type="match status" value="1"/>
</dbReference>
<dbReference type="AlphaFoldDB" id="A0A345T713"/>
<dbReference type="PANTHER" id="PTHR43156">
    <property type="entry name" value="STAGE II SPORULATION PROTEIN E-RELATED"/>
    <property type="match status" value="1"/>
</dbReference>
<evidence type="ECO:0000259" key="4">
    <source>
        <dbReference type="SMART" id="SM00331"/>
    </source>
</evidence>
<dbReference type="OrthoDB" id="4350293at2"/>
<proteinExistence type="predicted"/>
<dbReference type="Pfam" id="PF07228">
    <property type="entry name" value="SpoIIE"/>
    <property type="match status" value="1"/>
</dbReference>
<evidence type="ECO:0000256" key="3">
    <source>
        <dbReference type="SAM" id="Phobius"/>
    </source>
</evidence>
<keyword evidence="1" id="KW-0378">Hydrolase</keyword>